<evidence type="ECO:0000256" key="5">
    <source>
        <dbReference type="ARBA" id="ARBA00023242"/>
    </source>
</evidence>
<comment type="catalytic activity">
    <reaction evidence="7 9">
        <text>O-phospho-L-seryl-[protein] + H2O = L-seryl-[protein] + phosphate</text>
        <dbReference type="Rhea" id="RHEA:20629"/>
        <dbReference type="Rhea" id="RHEA-COMP:9863"/>
        <dbReference type="Rhea" id="RHEA-COMP:11604"/>
        <dbReference type="ChEBI" id="CHEBI:15377"/>
        <dbReference type="ChEBI" id="CHEBI:29999"/>
        <dbReference type="ChEBI" id="CHEBI:43474"/>
        <dbReference type="ChEBI" id="CHEBI:83421"/>
        <dbReference type="EC" id="3.1.3.16"/>
    </reaction>
</comment>
<evidence type="ECO:0000256" key="2">
    <source>
        <dbReference type="ARBA" id="ARBA00013081"/>
    </source>
</evidence>
<dbReference type="SUPFAM" id="SSF52113">
    <property type="entry name" value="BRCT domain"/>
    <property type="match status" value="1"/>
</dbReference>
<evidence type="ECO:0000313" key="14">
    <source>
        <dbReference type="Proteomes" id="UP001329430"/>
    </source>
</evidence>
<dbReference type="Pfam" id="PF03031">
    <property type="entry name" value="NIF"/>
    <property type="match status" value="1"/>
</dbReference>
<dbReference type="AlphaFoldDB" id="A0AAN7VMF5"/>
<dbReference type="InterPro" id="IPR004274">
    <property type="entry name" value="FCP1_dom"/>
</dbReference>
<dbReference type="InterPro" id="IPR001357">
    <property type="entry name" value="BRCT_dom"/>
</dbReference>
<dbReference type="InterPro" id="IPR036420">
    <property type="entry name" value="BRCT_dom_sf"/>
</dbReference>
<evidence type="ECO:0000256" key="4">
    <source>
        <dbReference type="ARBA" id="ARBA00022912"/>
    </source>
</evidence>
<feature type="domain" description="BRCT" evidence="11">
    <location>
        <begin position="446"/>
        <end position="539"/>
    </location>
</feature>
<evidence type="ECO:0000256" key="3">
    <source>
        <dbReference type="ARBA" id="ARBA00022801"/>
    </source>
</evidence>
<dbReference type="SUPFAM" id="SSF51230">
    <property type="entry name" value="Single hybrid motif"/>
    <property type="match status" value="1"/>
</dbReference>
<dbReference type="CDD" id="cd07521">
    <property type="entry name" value="HAD_FCP1-like"/>
    <property type="match status" value="1"/>
</dbReference>
<dbReference type="Gene3D" id="1.10.287.10">
    <property type="entry name" value="S15/NS1, RNA-binding"/>
    <property type="match status" value="1"/>
</dbReference>
<evidence type="ECO:0000256" key="8">
    <source>
        <dbReference type="ARBA" id="ARBA00048336"/>
    </source>
</evidence>
<evidence type="ECO:0000259" key="11">
    <source>
        <dbReference type="PROSITE" id="PS50172"/>
    </source>
</evidence>
<dbReference type="SMART" id="SM00292">
    <property type="entry name" value="BRCT"/>
    <property type="match status" value="1"/>
</dbReference>
<dbReference type="InterPro" id="IPR058785">
    <property type="entry name" value="BSH_FCP1"/>
</dbReference>
<sequence length="721" mass="81500">MAEKTMVISQQNVKPIKILKWKVREGFTISIGSVVFLYDFEKVDIKQQRKFKSPQAGTVCKLIAQEGAIISPGEVLFELEACIHPTVMKDMCAECGADLRKDDLNSTASVPMIHTVPDLKVSEELAQKLGKADGERLLRDKKLVLLVDLDQTLIHTTNDIIPPNLRDVYHFQLYGPNSPWYHTRLRPGTHQFLNKVSPYFELHICTFGARNYAHRITAILDADERFFSNRVLSRDECFDPTSKTANLKALFPCGDHMVCIIDDREDVWSHATNLIHVKPYHFFKHTGDINAPPGLEKDENDDKDGIDLSNIAPPTPKADKENGNGEENLNNCDKTIETETFSQNEENKQVSENGESQKDSSVETKEDTTDTVIVKVDEKSETTVEEEAKHEDKIENTVDVIEVEDPDDYLLYLEDILIRIHTAFYDEYDKLDSGEVPDLKKVIPTVKGKVLKGCKMVFSGLVPTHIKLQLSRAYQVAKSLGAEVTQDFEEDSTHLVAVRPGTAKVNTGRRRKNLKIVTPDWLWACAERWEHIEEKIFPLNSKGSKNRHPPPHCSSPEHNPNYSIHDTPAQRKRTPSGRFMDTINPLMSFSSADIEDMDKEVEDTLDTESESEEDATKAIPQNVQTLDKEDSSSSSAESLTAEMPRGHKRNADKRNEEDEEELKESEDEFPSAKFRRGEQLDSDLDIGQNSNSEGSVEAPDEIDDGEWNMMGAALEREFLSN</sequence>
<comment type="caution">
    <text evidence="13">The sequence shown here is derived from an EMBL/GenBank/DDBJ whole genome shotgun (WGS) entry which is preliminary data.</text>
</comment>
<comment type="function">
    <text evidence="9">This promotes the activity of RNA polymerase II.</text>
</comment>
<dbReference type="PANTHER" id="PTHR23081">
    <property type="entry name" value="RNA POLYMERASE II CTD PHOSPHATASE"/>
    <property type="match status" value="1"/>
</dbReference>
<dbReference type="InterPro" id="IPR036412">
    <property type="entry name" value="HAD-like_sf"/>
</dbReference>
<dbReference type="Pfam" id="PF00533">
    <property type="entry name" value="BRCT"/>
    <property type="match status" value="1"/>
</dbReference>
<dbReference type="InterPro" id="IPR023214">
    <property type="entry name" value="HAD_sf"/>
</dbReference>
<evidence type="ECO:0000256" key="10">
    <source>
        <dbReference type="SAM" id="MobiDB-lite"/>
    </source>
</evidence>
<protein>
    <recommendedName>
        <fullName evidence="6 9">RNA polymerase II subunit A C-terminal domain phosphatase</fullName>
        <ecNumber evidence="2 9">3.1.3.16</ecNumber>
    </recommendedName>
</protein>
<accession>A0AAN7VMF5</accession>
<keyword evidence="14" id="KW-1185">Reference proteome</keyword>
<evidence type="ECO:0000256" key="6">
    <source>
        <dbReference type="ARBA" id="ARBA00040602"/>
    </source>
</evidence>
<feature type="region of interest" description="Disordered" evidence="10">
    <location>
        <begin position="599"/>
        <end position="704"/>
    </location>
</feature>
<dbReference type="Gene3D" id="2.40.50.100">
    <property type="match status" value="1"/>
</dbReference>
<dbReference type="Proteomes" id="UP001329430">
    <property type="component" value="Chromosome 2"/>
</dbReference>
<dbReference type="CDD" id="cd06849">
    <property type="entry name" value="lipoyl_domain"/>
    <property type="match status" value="1"/>
</dbReference>
<reference evidence="13 14" key="1">
    <citation type="journal article" date="2024" name="Insects">
        <title>An Improved Chromosome-Level Genome Assembly of the Firefly Pyrocoelia pectoralis.</title>
        <authorList>
            <person name="Fu X."/>
            <person name="Meyer-Rochow V.B."/>
            <person name="Ballantyne L."/>
            <person name="Zhu X."/>
        </authorList>
    </citation>
    <scope>NUCLEOTIDE SEQUENCE [LARGE SCALE GENOMIC DNA]</scope>
    <source>
        <strain evidence="13">XCY_ONT2</strain>
    </source>
</reference>
<dbReference type="SMART" id="SM00577">
    <property type="entry name" value="CPDc"/>
    <property type="match status" value="1"/>
</dbReference>
<dbReference type="CDD" id="cd17729">
    <property type="entry name" value="BRCT_CTDP1"/>
    <property type="match status" value="1"/>
</dbReference>
<feature type="domain" description="FCP1 homology" evidence="12">
    <location>
        <begin position="138"/>
        <end position="301"/>
    </location>
</feature>
<dbReference type="Pfam" id="PF26077">
    <property type="entry name" value="BSH_Fcp1"/>
    <property type="match status" value="1"/>
</dbReference>
<dbReference type="EC" id="3.1.3.16" evidence="2 9"/>
<dbReference type="PROSITE" id="PS50172">
    <property type="entry name" value="BRCT"/>
    <property type="match status" value="1"/>
</dbReference>
<dbReference type="PANTHER" id="PTHR23081:SF36">
    <property type="entry name" value="RNA POLYMERASE II SUBUNIT A C-TERMINAL DOMAIN PHOSPHATASE"/>
    <property type="match status" value="1"/>
</dbReference>
<feature type="compositionally biased region" description="Acidic residues" evidence="10">
    <location>
        <begin position="657"/>
        <end position="669"/>
    </location>
</feature>
<dbReference type="InterPro" id="IPR011053">
    <property type="entry name" value="Single_hybrid_motif"/>
</dbReference>
<proteinExistence type="predicted"/>
<dbReference type="FunFam" id="3.40.50.10190:FF:000007">
    <property type="entry name" value="RNA polymerase II subunit A C-terminal domain phosphatase"/>
    <property type="match status" value="1"/>
</dbReference>
<dbReference type="NCBIfam" id="TIGR02250">
    <property type="entry name" value="FCP1_euk"/>
    <property type="match status" value="1"/>
</dbReference>
<feature type="region of interest" description="Disordered" evidence="10">
    <location>
        <begin position="540"/>
        <end position="583"/>
    </location>
</feature>
<evidence type="ECO:0000256" key="1">
    <source>
        <dbReference type="ARBA" id="ARBA00004123"/>
    </source>
</evidence>
<dbReference type="EMBL" id="JAVRBK010000002">
    <property type="protein sequence ID" value="KAK5647418.1"/>
    <property type="molecule type" value="Genomic_DNA"/>
</dbReference>
<dbReference type="GO" id="GO:0008420">
    <property type="term" value="F:RNA polymerase II CTD heptapeptide repeat phosphatase activity"/>
    <property type="evidence" value="ECO:0007669"/>
    <property type="project" value="UniProtKB-UniRule"/>
</dbReference>
<feature type="region of interest" description="Disordered" evidence="10">
    <location>
        <begin position="292"/>
        <end position="371"/>
    </location>
</feature>
<dbReference type="Gene3D" id="3.40.50.10190">
    <property type="entry name" value="BRCT domain"/>
    <property type="match status" value="1"/>
</dbReference>
<dbReference type="FunFam" id="3.40.50.1000:FF:000040">
    <property type="entry name" value="RNA polymerase II subunit A C-terminal domain phosphatase"/>
    <property type="match status" value="1"/>
</dbReference>
<comment type="catalytic activity">
    <reaction evidence="8 9">
        <text>O-phospho-L-threonyl-[protein] + H2O = L-threonyl-[protein] + phosphate</text>
        <dbReference type="Rhea" id="RHEA:47004"/>
        <dbReference type="Rhea" id="RHEA-COMP:11060"/>
        <dbReference type="Rhea" id="RHEA-COMP:11605"/>
        <dbReference type="ChEBI" id="CHEBI:15377"/>
        <dbReference type="ChEBI" id="CHEBI:30013"/>
        <dbReference type="ChEBI" id="CHEBI:43474"/>
        <dbReference type="ChEBI" id="CHEBI:61977"/>
        <dbReference type="EC" id="3.1.3.16"/>
    </reaction>
</comment>
<dbReference type="GO" id="GO:0005634">
    <property type="term" value="C:nucleus"/>
    <property type="evidence" value="ECO:0007669"/>
    <property type="project" value="UniProtKB-SubCell"/>
</dbReference>
<feature type="compositionally biased region" description="Low complexity" evidence="10">
    <location>
        <begin position="632"/>
        <end position="641"/>
    </location>
</feature>
<evidence type="ECO:0000259" key="12">
    <source>
        <dbReference type="PROSITE" id="PS50969"/>
    </source>
</evidence>
<evidence type="ECO:0000256" key="7">
    <source>
        <dbReference type="ARBA" id="ARBA00047761"/>
    </source>
</evidence>
<name>A0AAN7VMF5_9COLE</name>
<keyword evidence="4" id="KW-0904">Protein phosphatase</keyword>
<keyword evidence="3 9" id="KW-0378">Hydrolase</keyword>
<gene>
    <name evidence="13" type="ORF">RI129_002310</name>
</gene>
<dbReference type="InterPro" id="IPR011947">
    <property type="entry name" value="FCP1_euk"/>
</dbReference>
<feature type="compositionally biased region" description="Basic and acidic residues" evidence="10">
    <location>
        <begin position="345"/>
        <end position="368"/>
    </location>
</feature>
<evidence type="ECO:0000313" key="13">
    <source>
        <dbReference type="EMBL" id="KAK5647418.1"/>
    </source>
</evidence>
<dbReference type="InterPro" id="IPR039189">
    <property type="entry name" value="Fcp1"/>
</dbReference>
<dbReference type="SUPFAM" id="SSF56784">
    <property type="entry name" value="HAD-like"/>
    <property type="match status" value="1"/>
</dbReference>
<organism evidence="13 14">
    <name type="scientific">Pyrocoelia pectoralis</name>
    <dbReference type="NCBI Taxonomy" id="417401"/>
    <lineage>
        <taxon>Eukaryota</taxon>
        <taxon>Metazoa</taxon>
        <taxon>Ecdysozoa</taxon>
        <taxon>Arthropoda</taxon>
        <taxon>Hexapoda</taxon>
        <taxon>Insecta</taxon>
        <taxon>Pterygota</taxon>
        <taxon>Neoptera</taxon>
        <taxon>Endopterygota</taxon>
        <taxon>Coleoptera</taxon>
        <taxon>Polyphaga</taxon>
        <taxon>Elateriformia</taxon>
        <taxon>Elateroidea</taxon>
        <taxon>Lampyridae</taxon>
        <taxon>Lampyrinae</taxon>
        <taxon>Pyrocoelia</taxon>
    </lineage>
</organism>
<feature type="compositionally biased region" description="Acidic residues" evidence="10">
    <location>
        <begin position="599"/>
        <end position="613"/>
    </location>
</feature>
<dbReference type="PROSITE" id="PS50969">
    <property type="entry name" value="FCP1"/>
    <property type="match status" value="1"/>
</dbReference>
<dbReference type="Gene3D" id="3.40.50.1000">
    <property type="entry name" value="HAD superfamily/HAD-like"/>
    <property type="match status" value="1"/>
</dbReference>
<keyword evidence="5 9" id="KW-0539">Nucleus</keyword>
<evidence type="ECO:0000256" key="9">
    <source>
        <dbReference type="RuleBase" id="RU366066"/>
    </source>
</evidence>
<comment type="subcellular location">
    <subcellularLocation>
        <location evidence="1 9">Nucleus</location>
    </subcellularLocation>
</comment>